<reference evidence="3 4" key="1">
    <citation type="submission" date="2014-09" db="EMBL/GenBank/DDBJ databases">
        <title>Draft genome sequence of Streptomyces natalensis ATCC 27448, producer of the antifungal pimaricin.</title>
        <authorList>
            <person name="Mendes M.V."/>
            <person name="Beites T."/>
            <person name="Pires S."/>
            <person name="Santos C.L."/>
            <person name="Moradas-Ferreira P."/>
        </authorList>
    </citation>
    <scope>NUCLEOTIDE SEQUENCE [LARGE SCALE GENOMIC DNA]</scope>
    <source>
        <strain evidence="3 4">ATCC 27448</strain>
    </source>
</reference>
<gene>
    <name evidence="3" type="ORF">SNA_20385</name>
</gene>
<dbReference type="InterPro" id="IPR011109">
    <property type="entry name" value="DNA_bind_recombinase_dom"/>
</dbReference>
<dbReference type="GO" id="GO:0003677">
    <property type="term" value="F:DNA binding"/>
    <property type="evidence" value="ECO:0007669"/>
    <property type="project" value="InterPro"/>
</dbReference>
<dbReference type="InterPro" id="IPR038109">
    <property type="entry name" value="DNA_bind_recomb_sf"/>
</dbReference>
<proteinExistence type="predicted"/>
<dbReference type="EMBL" id="JRKI01000028">
    <property type="protein sequence ID" value="KIZ16404.1"/>
    <property type="molecule type" value="Genomic_DNA"/>
</dbReference>
<comment type="caution">
    <text evidence="3">The sequence shown here is derived from an EMBL/GenBank/DDBJ whole genome shotgun (WGS) entry which is preliminary data.</text>
</comment>
<dbReference type="Gene3D" id="3.90.1750.20">
    <property type="entry name" value="Putative Large Serine Recombinase, Chain B, Domain 2"/>
    <property type="match status" value="1"/>
</dbReference>
<evidence type="ECO:0000313" key="3">
    <source>
        <dbReference type="EMBL" id="KIZ16404.1"/>
    </source>
</evidence>
<protein>
    <recommendedName>
        <fullName evidence="2">Recombinase domain-containing protein</fullName>
    </recommendedName>
</protein>
<accession>A0A0D7CJJ3</accession>
<evidence type="ECO:0000256" key="1">
    <source>
        <dbReference type="SAM" id="MobiDB-lite"/>
    </source>
</evidence>
<sequence>MSGESAYSIAKTFNAEGIGPPAARTWSSTMVAKMLRNPRYAGMVSYAGKHRIQAATAGDGWSVVLFDDEGRPLLGSWEPIVTPKLWSRFQFEWQRRRQKAGIKPGDSGDLSDAGGGGVPGGERIHTPPLLDGFEHRGVVQRHAVIGDAEDGPGRDERGIQHCGHAHPESGEVETGFSGRLVGRCRAGGRWHMVVTTAVLVIGDDQQGLVPVRSGAQRVVHVEDELFALRDVIVGVLAVSVVLPGGLQEGERGE</sequence>
<name>A0A0D7CJJ3_9ACTN</name>
<dbReference type="Pfam" id="PF07508">
    <property type="entry name" value="Recombinase"/>
    <property type="match status" value="1"/>
</dbReference>
<dbReference type="PROSITE" id="PS51737">
    <property type="entry name" value="RECOMBINASE_DNA_BIND"/>
    <property type="match status" value="1"/>
</dbReference>
<evidence type="ECO:0000259" key="2">
    <source>
        <dbReference type="PROSITE" id="PS51737"/>
    </source>
</evidence>
<feature type="region of interest" description="Disordered" evidence="1">
    <location>
        <begin position="98"/>
        <end position="121"/>
    </location>
</feature>
<feature type="domain" description="Recombinase" evidence="2">
    <location>
        <begin position="1"/>
        <end position="100"/>
    </location>
</feature>
<dbReference type="AlphaFoldDB" id="A0A0D7CJJ3"/>
<evidence type="ECO:0000313" key="4">
    <source>
        <dbReference type="Proteomes" id="UP000032458"/>
    </source>
</evidence>
<keyword evidence="4" id="KW-1185">Reference proteome</keyword>
<dbReference type="GO" id="GO:0000150">
    <property type="term" value="F:DNA strand exchange activity"/>
    <property type="evidence" value="ECO:0007669"/>
    <property type="project" value="InterPro"/>
</dbReference>
<dbReference type="Proteomes" id="UP000032458">
    <property type="component" value="Unassembled WGS sequence"/>
</dbReference>
<organism evidence="3 4">
    <name type="scientific">Streptomyces natalensis ATCC 27448</name>
    <dbReference type="NCBI Taxonomy" id="1240678"/>
    <lineage>
        <taxon>Bacteria</taxon>
        <taxon>Bacillati</taxon>
        <taxon>Actinomycetota</taxon>
        <taxon>Actinomycetes</taxon>
        <taxon>Kitasatosporales</taxon>
        <taxon>Streptomycetaceae</taxon>
        <taxon>Streptomyces</taxon>
    </lineage>
</organism>